<evidence type="ECO:0000313" key="1">
    <source>
        <dbReference type="EMBL" id="KIP87907.1"/>
    </source>
</evidence>
<dbReference type="Proteomes" id="UP000032068">
    <property type="component" value="Unassembled WGS sequence"/>
</dbReference>
<evidence type="ECO:0000313" key="2">
    <source>
        <dbReference type="Proteomes" id="UP000032068"/>
    </source>
</evidence>
<proteinExistence type="predicted"/>
<name>A0A0D0I4S3_9PSED</name>
<organism evidence="1 2">
    <name type="scientific">Pseudomonas fulva</name>
    <dbReference type="NCBI Taxonomy" id="47880"/>
    <lineage>
        <taxon>Bacteria</taxon>
        <taxon>Pseudomonadati</taxon>
        <taxon>Pseudomonadota</taxon>
        <taxon>Gammaproteobacteria</taxon>
        <taxon>Pseudomonadales</taxon>
        <taxon>Pseudomonadaceae</taxon>
        <taxon>Pseudomonas</taxon>
    </lineage>
</organism>
<dbReference type="OrthoDB" id="6184128at2"/>
<dbReference type="AlphaFoldDB" id="A0A0D0I4S3"/>
<dbReference type="RefSeq" id="WP_042556771.1">
    <property type="nucleotide sequence ID" value="NZ_JXQW01000124.1"/>
</dbReference>
<accession>A0A0D0I4S3</accession>
<comment type="caution">
    <text evidence="1">The sequence shown here is derived from an EMBL/GenBank/DDBJ whole genome shotgun (WGS) entry which is preliminary data.</text>
</comment>
<dbReference type="EMBL" id="JXQW01000124">
    <property type="protein sequence ID" value="KIP87907.1"/>
    <property type="molecule type" value="Genomic_DNA"/>
</dbReference>
<gene>
    <name evidence="1" type="ORF">RU08_25920</name>
</gene>
<sequence>MAVSSVDGNTAVENTPEAEFDQALENAQAEDELTNDMITQAVILGGQFIVMPRAQEILKEATADDEE</sequence>
<reference evidence="1 2" key="1">
    <citation type="submission" date="2014-12" db="EMBL/GenBank/DDBJ databases">
        <title>16Stimator: statistical estimation of ribosomal gene copy numbers from draft genome assemblies.</title>
        <authorList>
            <person name="Perisin M.A."/>
            <person name="Vetter M."/>
            <person name="Gilbert J.A."/>
            <person name="Bergelson J."/>
        </authorList>
    </citation>
    <scope>NUCLEOTIDE SEQUENCE [LARGE SCALE GENOMIC DNA]</scope>
    <source>
        <strain evidence="1 2">MEJ086</strain>
    </source>
</reference>
<protein>
    <submittedName>
        <fullName evidence="1">Uncharacterized protein</fullName>
    </submittedName>
</protein>